<dbReference type="EMBL" id="UINC01127188">
    <property type="protein sequence ID" value="SVD06141.1"/>
    <property type="molecule type" value="Genomic_DNA"/>
</dbReference>
<evidence type="ECO:0000259" key="1">
    <source>
        <dbReference type="SMART" id="SM00834"/>
    </source>
</evidence>
<dbReference type="NCBIfam" id="TIGR02605">
    <property type="entry name" value="CxxC_CxxC_SSSS"/>
    <property type="match status" value="1"/>
</dbReference>
<dbReference type="InterPro" id="IPR013429">
    <property type="entry name" value="Regulatory_FmdB_Zinc_ribbon"/>
</dbReference>
<accession>A0A382SB49</accession>
<dbReference type="SMART" id="SM00834">
    <property type="entry name" value="CxxC_CXXC_SSSS"/>
    <property type="match status" value="1"/>
</dbReference>
<organism evidence="2">
    <name type="scientific">marine metagenome</name>
    <dbReference type="NCBI Taxonomy" id="408172"/>
    <lineage>
        <taxon>unclassified sequences</taxon>
        <taxon>metagenomes</taxon>
        <taxon>ecological metagenomes</taxon>
    </lineage>
</organism>
<evidence type="ECO:0000313" key="2">
    <source>
        <dbReference type="EMBL" id="SVD06141.1"/>
    </source>
</evidence>
<feature type="domain" description="Putative regulatory protein FmdB zinc ribbon" evidence="1">
    <location>
        <begin position="1"/>
        <end position="43"/>
    </location>
</feature>
<name>A0A382SB49_9ZZZZ</name>
<reference evidence="2" key="1">
    <citation type="submission" date="2018-05" db="EMBL/GenBank/DDBJ databases">
        <authorList>
            <person name="Lanie J.A."/>
            <person name="Ng W.-L."/>
            <person name="Kazmierczak K.M."/>
            <person name="Andrzejewski T.M."/>
            <person name="Davidsen T.M."/>
            <person name="Wayne K.J."/>
            <person name="Tettelin H."/>
            <person name="Glass J.I."/>
            <person name="Rusch D."/>
            <person name="Podicherti R."/>
            <person name="Tsui H.-C.T."/>
            <person name="Winkler M.E."/>
        </authorList>
    </citation>
    <scope>NUCLEOTIDE SEQUENCE</scope>
</reference>
<protein>
    <recommendedName>
        <fullName evidence="1">Putative regulatory protein FmdB zinc ribbon domain-containing protein</fullName>
    </recommendedName>
</protein>
<sequence length="103" mass="11459">MPIYEYICNICEISFEVFHKSYKNQRSVECSTCSSEDVTKQISKVSFKLGGRTSSSDDYFADTSNIGKNVENTFSSHGIDMPDSIRRTIDGARGGKMPDGLDI</sequence>
<gene>
    <name evidence="2" type="ORF">METZ01_LOCUS358995</name>
</gene>
<proteinExistence type="predicted"/>
<dbReference type="AlphaFoldDB" id="A0A382SB49"/>
<dbReference type="Pfam" id="PF09723">
    <property type="entry name" value="Zn_ribbon_8"/>
    <property type="match status" value="1"/>
</dbReference>